<dbReference type="AlphaFoldDB" id="A0AAX6NER9"/>
<keyword evidence="1" id="KW-0812">Transmembrane</keyword>
<gene>
    <name evidence="2" type="ORF">O0Q50_22700</name>
</gene>
<protein>
    <submittedName>
        <fullName evidence="2">Stage II sporulation protein M</fullName>
    </submittedName>
</protein>
<keyword evidence="1" id="KW-1133">Transmembrane helix</keyword>
<dbReference type="PANTHER" id="PTHR35337:SF1">
    <property type="entry name" value="SLR1478 PROTEIN"/>
    <property type="match status" value="1"/>
</dbReference>
<evidence type="ECO:0000256" key="1">
    <source>
        <dbReference type="SAM" id="Phobius"/>
    </source>
</evidence>
<dbReference type="RefSeq" id="WP_316911212.1">
    <property type="nucleotide sequence ID" value="NZ_JAPTGD010000002.1"/>
</dbReference>
<dbReference type="Proteomes" id="UP001269400">
    <property type="component" value="Unassembled WGS sequence"/>
</dbReference>
<dbReference type="EMBL" id="JAPTGD010000002">
    <property type="protein sequence ID" value="MDU9693995.1"/>
    <property type="molecule type" value="Genomic_DNA"/>
</dbReference>
<keyword evidence="1" id="KW-0472">Membrane</keyword>
<comment type="caution">
    <text evidence="2">The sequence shown here is derived from an EMBL/GenBank/DDBJ whole genome shotgun (WGS) entry which is preliminary data.</text>
</comment>
<dbReference type="InterPro" id="IPR002798">
    <property type="entry name" value="SpoIIM-like"/>
</dbReference>
<accession>A0AAX6NER9</accession>
<reference evidence="2" key="1">
    <citation type="journal article" date="2022" name="J Environ Chem Eng">
        <title>Biodegradation of petroleum oil using a constructed nonpathogenic and heavy metal-tolerant bacterial consortium isolated from marine sponges.</title>
        <authorList>
            <person name="Dechsakulwatana C."/>
            <person name="Rungsihiranrut A."/>
            <person name="Muangchinda C."/>
            <person name="Ningthoujam R."/>
            <person name="Klankeo P."/>
            <person name="Pinyakong O."/>
        </authorList>
    </citation>
    <scope>NUCLEOTIDE SEQUENCE</scope>
    <source>
        <strain evidence="2">TL01-2</strain>
    </source>
</reference>
<evidence type="ECO:0000313" key="3">
    <source>
        <dbReference type="Proteomes" id="UP001269400"/>
    </source>
</evidence>
<feature type="transmembrane region" description="Helical" evidence="1">
    <location>
        <begin position="20"/>
        <end position="41"/>
    </location>
</feature>
<dbReference type="PANTHER" id="PTHR35337">
    <property type="entry name" value="SLR1478 PROTEIN"/>
    <property type="match status" value="1"/>
</dbReference>
<name>A0AAX6NER9_PRIAR</name>
<dbReference type="Pfam" id="PF01944">
    <property type="entry name" value="SpoIIM"/>
    <property type="match status" value="1"/>
</dbReference>
<feature type="transmembrane region" description="Helical" evidence="1">
    <location>
        <begin position="83"/>
        <end position="112"/>
    </location>
</feature>
<evidence type="ECO:0000313" key="2">
    <source>
        <dbReference type="EMBL" id="MDU9693995.1"/>
    </source>
</evidence>
<feature type="transmembrane region" description="Helical" evidence="1">
    <location>
        <begin position="179"/>
        <end position="200"/>
    </location>
</feature>
<organism evidence="2 3">
    <name type="scientific">Priestia aryabhattai</name>
    <name type="common">Bacillus aryabhattai</name>
    <dbReference type="NCBI Taxonomy" id="412384"/>
    <lineage>
        <taxon>Bacteria</taxon>
        <taxon>Bacillati</taxon>
        <taxon>Bacillota</taxon>
        <taxon>Bacilli</taxon>
        <taxon>Bacillales</taxon>
        <taxon>Bacillaceae</taxon>
        <taxon>Priestia</taxon>
    </lineage>
</organism>
<feature type="transmembrane region" description="Helical" evidence="1">
    <location>
        <begin position="124"/>
        <end position="146"/>
    </location>
</feature>
<proteinExistence type="predicted"/>
<reference evidence="2" key="2">
    <citation type="submission" date="2022-12" db="EMBL/GenBank/DDBJ databases">
        <authorList>
            <person name="Dechsakulwatana C."/>
            <person name="Rungsihiranrut A."/>
            <person name="Muangchinda C."/>
            <person name="Ningthoujam R."/>
            <person name="Klankeo P."/>
            <person name="Pinyakong O."/>
        </authorList>
    </citation>
    <scope>NUCLEOTIDE SEQUENCE</scope>
    <source>
        <strain evidence="2">TL01-2</strain>
    </source>
</reference>
<sequence length="207" mass="23648">MNYLTHFFTKESLSSVGKTLWKWWVASFTVIIVAYIITYLVDPDVKKAMNGISKALSVTGEKESYWEGTFTIFKNNWGVCLQVLILSFVPIPFLYAYSLILTNALIGIVVFLTQKSGLSLVHTIFAGLLPHSVLEISTFILAIYYGRKINKIIIGKIRNMFRSEKKNVPQLWRQVKETLIVFICVITPAIFLAAFIEGYLSRFLLNY</sequence>